<dbReference type="EMBL" id="LC534415">
    <property type="protein sequence ID" value="BCB67548.1"/>
    <property type="molecule type" value="Genomic_DNA"/>
</dbReference>
<proteinExistence type="predicted"/>
<dbReference type="Proteomes" id="UP000501113">
    <property type="component" value="Segment"/>
</dbReference>
<organism evidence="1">
    <name type="scientific">Lymphocystis disease virus 2</name>
    <dbReference type="NCBI Taxonomy" id="159183"/>
    <lineage>
        <taxon>Viruses</taxon>
        <taxon>Varidnaviria</taxon>
        <taxon>Bamfordvirae</taxon>
        <taxon>Nucleocytoviricota</taxon>
        <taxon>Megaviricetes</taxon>
        <taxon>Pimascovirales</taxon>
        <taxon>Pimascovirales incertae sedis</taxon>
        <taxon>Iridoviridae</taxon>
        <taxon>Alphairidovirinae</taxon>
        <taxon>Lymphocystivirus</taxon>
        <taxon>Lymphocystivirus paralichthys1</taxon>
    </lineage>
</organism>
<accession>A0A6F8X0C7</accession>
<protein>
    <submittedName>
        <fullName evidence="1">Uncharacterized protein</fullName>
    </submittedName>
</protein>
<sequence length="153" mass="18185">MPESIVKICNCEIMDVCKICLIWLTRVKKQTDVIKNIIRVNTEHVLIAVNRLIENDDLDIELCFFSLKRLLVNILSQNKPLNQYKLVKIHSKQSNYFIDLKKTYKYFEFVTIILQYCNPFIFDEVLNELYTLIAYFEQIDTILQINELELTLS</sequence>
<reference evidence="1" key="1">
    <citation type="journal article" date="2021" name="Microbiol. Resour. Announc.">
        <title>Genome Sequence of Lymphocystis Disease Virus 2 LCDV-JP_Oita_2018, Isolated from a Diseased Japanese Flounder (Paralichthys olivaceus) in Japan.</title>
        <authorList>
            <person name="Kawato S."/>
            <person name="Nozaki R."/>
            <person name="Hirono I."/>
            <person name="Kondo H."/>
        </authorList>
    </citation>
    <scope>NUCLEOTIDE SEQUENCE</scope>
    <source>
        <strain evidence="1">LCDV-JP_Oita_2018</strain>
    </source>
</reference>
<name>A0A6F8X0C7_9VIRU</name>
<evidence type="ECO:0000313" key="1">
    <source>
        <dbReference type="EMBL" id="BCB67548.1"/>
    </source>
</evidence>